<dbReference type="AlphaFoldDB" id="A0A388LL27"/>
<dbReference type="Proteomes" id="UP000265515">
    <property type="component" value="Unassembled WGS sequence"/>
</dbReference>
<evidence type="ECO:0000313" key="2">
    <source>
        <dbReference type="EMBL" id="GBG83028.1"/>
    </source>
</evidence>
<comment type="caution">
    <text evidence="2">The sequence shown here is derived from an EMBL/GenBank/DDBJ whole genome shotgun (WGS) entry which is preliminary data.</text>
</comment>
<feature type="region of interest" description="Disordered" evidence="1">
    <location>
        <begin position="37"/>
        <end position="71"/>
    </location>
</feature>
<name>A0A388LL27_CHABU</name>
<feature type="compositionally biased region" description="Basic and acidic residues" evidence="1">
    <location>
        <begin position="52"/>
        <end position="71"/>
    </location>
</feature>
<sequence length="234" mass="27097">MPALLEEQEVKTKLVEEELKKCTKEQVEKMAAIQAEVEKEEGEEKQVEEEVPLERRRGGTGTSKKEKIEKTTQEWTAHLELGEDRETELAIPQAEREAARRELEAERDPVRRKAKEEEQQMAWKWRLSQERVGRLEAAEQAEKDLKAAETRMGKIKEEIEIATKLDTLTQSVESLPIAHREQMQYICSLDVKIDVIRVGFKDIARDMMKYQVDQVHLAISKTKEFCRAPLKAPS</sequence>
<keyword evidence="3" id="KW-1185">Reference proteome</keyword>
<accession>A0A388LL27</accession>
<dbReference type="EMBL" id="BFEA01000426">
    <property type="protein sequence ID" value="GBG83028.1"/>
    <property type="molecule type" value="Genomic_DNA"/>
</dbReference>
<feature type="compositionally biased region" description="Acidic residues" evidence="1">
    <location>
        <begin position="38"/>
        <end position="51"/>
    </location>
</feature>
<gene>
    <name evidence="2" type="ORF">CBR_g36647</name>
</gene>
<protein>
    <submittedName>
        <fullName evidence="2">Uncharacterized protein</fullName>
    </submittedName>
</protein>
<dbReference type="Gramene" id="GBG83028">
    <property type="protein sequence ID" value="GBG83028"/>
    <property type="gene ID" value="CBR_g36647"/>
</dbReference>
<organism evidence="2 3">
    <name type="scientific">Chara braunii</name>
    <name type="common">Braun's stonewort</name>
    <dbReference type="NCBI Taxonomy" id="69332"/>
    <lineage>
        <taxon>Eukaryota</taxon>
        <taxon>Viridiplantae</taxon>
        <taxon>Streptophyta</taxon>
        <taxon>Charophyceae</taxon>
        <taxon>Charales</taxon>
        <taxon>Characeae</taxon>
        <taxon>Chara</taxon>
    </lineage>
</organism>
<evidence type="ECO:0000313" key="3">
    <source>
        <dbReference type="Proteomes" id="UP000265515"/>
    </source>
</evidence>
<feature type="region of interest" description="Disordered" evidence="1">
    <location>
        <begin position="93"/>
        <end position="115"/>
    </location>
</feature>
<reference evidence="2 3" key="1">
    <citation type="journal article" date="2018" name="Cell">
        <title>The Chara Genome: Secondary Complexity and Implications for Plant Terrestrialization.</title>
        <authorList>
            <person name="Nishiyama T."/>
            <person name="Sakayama H."/>
            <person name="Vries J.D."/>
            <person name="Buschmann H."/>
            <person name="Saint-Marcoux D."/>
            <person name="Ullrich K.K."/>
            <person name="Haas F.B."/>
            <person name="Vanderstraeten L."/>
            <person name="Becker D."/>
            <person name="Lang D."/>
            <person name="Vosolsobe S."/>
            <person name="Rombauts S."/>
            <person name="Wilhelmsson P.K.I."/>
            <person name="Janitza P."/>
            <person name="Kern R."/>
            <person name="Heyl A."/>
            <person name="Rumpler F."/>
            <person name="Villalobos L.I.A.C."/>
            <person name="Clay J.M."/>
            <person name="Skokan R."/>
            <person name="Toyoda A."/>
            <person name="Suzuki Y."/>
            <person name="Kagoshima H."/>
            <person name="Schijlen E."/>
            <person name="Tajeshwar N."/>
            <person name="Catarino B."/>
            <person name="Hetherington A.J."/>
            <person name="Saltykova A."/>
            <person name="Bonnot C."/>
            <person name="Breuninger H."/>
            <person name="Symeonidi A."/>
            <person name="Radhakrishnan G.V."/>
            <person name="Van Nieuwerburgh F."/>
            <person name="Deforce D."/>
            <person name="Chang C."/>
            <person name="Karol K.G."/>
            <person name="Hedrich R."/>
            <person name="Ulvskov P."/>
            <person name="Glockner G."/>
            <person name="Delwiche C.F."/>
            <person name="Petrasek J."/>
            <person name="Van de Peer Y."/>
            <person name="Friml J."/>
            <person name="Beilby M."/>
            <person name="Dolan L."/>
            <person name="Kohara Y."/>
            <person name="Sugano S."/>
            <person name="Fujiyama A."/>
            <person name="Delaux P.-M."/>
            <person name="Quint M."/>
            <person name="TheiBen G."/>
            <person name="Hagemann M."/>
            <person name="Harholt J."/>
            <person name="Dunand C."/>
            <person name="Zachgo S."/>
            <person name="Langdale J."/>
            <person name="Maumus F."/>
            <person name="Straeten D.V.D."/>
            <person name="Gould S.B."/>
            <person name="Rensing S.A."/>
        </authorList>
    </citation>
    <scope>NUCLEOTIDE SEQUENCE [LARGE SCALE GENOMIC DNA]</scope>
    <source>
        <strain evidence="2 3">S276</strain>
    </source>
</reference>
<proteinExistence type="predicted"/>
<evidence type="ECO:0000256" key="1">
    <source>
        <dbReference type="SAM" id="MobiDB-lite"/>
    </source>
</evidence>